<dbReference type="EMBL" id="VSRR010016070">
    <property type="protein sequence ID" value="MPC58885.1"/>
    <property type="molecule type" value="Genomic_DNA"/>
</dbReference>
<feature type="transmembrane region" description="Helical" evidence="1">
    <location>
        <begin position="29"/>
        <end position="48"/>
    </location>
</feature>
<keyword evidence="1" id="KW-0472">Membrane</keyword>
<dbReference type="AlphaFoldDB" id="A0A5B7GN30"/>
<evidence type="ECO:0000313" key="2">
    <source>
        <dbReference type="EMBL" id="MPC58885.1"/>
    </source>
</evidence>
<sequence>MRLRWYWRLPQIQQQVTAMLLFLAQGRQCMVPLVLFVLFTGVGLATAIGLPCPAATTLSEICRSVIAIQLPCLAARLLSGILMVASAIRRPCLAASLLSPPVVLSAVQLPCLAASSPGAGSFGRQIMMANTTATTVMAGIDITIYNDHMNTATSPIFLTTATKRVLASRFRASHKMPRTNQDDNHH</sequence>
<evidence type="ECO:0000256" key="1">
    <source>
        <dbReference type="SAM" id="Phobius"/>
    </source>
</evidence>
<evidence type="ECO:0000313" key="3">
    <source>
        <dbReference type="Proteomes" id="UP000324222"/>
    </source>
</evidence>
<protein>
    <submittedName>
        <fullName evidence="2">Uncharacterized protein</fullName>
    </submittedName>
</protein>
<keyword evidence="1" id="KW-0812">Transmembrane</keyword>
<comment type="caution">
    <text evidence="2">The sequence shown here is derived from an EMBL/GenBank/DDBJ whole genome shotgun (WGS) entry which is preliminary data.</text>
</comment>
<gene>
    <name evidence="2" type="ORF">E2C01_052895</name>
</gene>
<organism evidence="2 3">
    <name type="scientific">Portunus trituberculatus</name>
    <name type="common">Swimming crab</name>
    <name type="synonym">Neptunus trituberculatus</name>
    <dbReference type="NCBI Taxonomy" id="210409"/>
    <lineage>
        <taxon>Eukaryota</taxon>
        <taxon>Metazoa</taxon>
        <taxon>Ecdysozoa</taxon>
        <taxon>Arthropoda</taxon>
        <taxon>Crustacea</taxon>
        <taxon>Multicrustacea</taxon>
        <taxon>Malacostraca</taxon>
        <taxon>Eumalacostraca</taxon>
        <taxon>Eucarida</taxon>
        <taxon>Decapoda</taxon>
        <taxon>Pleocyemata</taxon>
        <taxon>Brachyura</taxon>
        <taxon>Eubrachyura</taxon>
        <taxon>Portunoidea</taxon>
        <taxon>Portunidae</taxon>
        <taxon>Portuninae</taxon>
        <taxon>Portunus</taxon>
    </lineage>
</organism>
<dbReference type="Proteomes" id="UP000324222">
    <property type="component" value="Unassembled WGS sequence"/>
</dbReference>
<keyword evidence="1" id="KW-1133">Transmembrane helix</keyword>
<proteinExistence type="predicted"/>
<accession>A0A5B7GN30</accession>
<feature type="transmembrane region" description="Helical" evidence="1">
    <location>
        <begin position="68"/>
        <end position="88"/>
    </location>
</feature>
<reference evidence="2 3" key="1">
    <citation type="submission" date="2019-05" db="EMBL/GenBank/DDBJ databases">
        <title>Another draft genome of Portunus trituberculatus and its Hox gene families provides insights of decapod evolution.</title>
        <authorList>
            <person name="Jeong J.-H."/>
            <person name="Song I."/>
            <person name="Kim S."/>
            <person name="Choi T."/>
            <person name="Kim D."/>
            <person name="Ryu S."/>
            <person name="Kim W."/>
        </authorList>
    </citation>
    <scope>NUCLEOTIDE SEQUENCE [LARGE SCALE GENOMIC DNA]</scope>
    <source>
        <tissue evidence="2">Muscle</tissue>
    </source>
</reference>
<name>A0A5B7GN30_PORTR</name>
<keyword evidence="3" id="KW-1185">Reference proteome</keyword>